<evidence type="ECO:0000313" key="2">
    <source>
        <dbReference type="Proteomes" id="UP001611339"/>
    </source>
</evidence>
<dbReference type="RefSeq" id="WP_398707058.1">
    <property type="nucleotide sequence ID" value="NZ_JBIRUI010000001.1"/>
</dbReference>
<dbReference type="Pfam" id="PF19895">
    <property type="entry name" value="DUF6368"/>
    <property type="match status" value="1"/>
</dbReference>
<reference evidence="1 2" key="1">
    <citation type="submission" date="2024-10" db="EMBL/GenBank/DDBJ databases">
        <title>The Natural Products Discovery Center: Release of the First 8490 Sequenced Strains for Exploring Actinobacteria Biosynthetic Diversity.</title>
        <authorList>
            <person name="Kalkreuter E."/>
            <person name="Kautsar S.A."/>
            <person name="Yang D."/>
            <person name="Bader C.D."/>
            <person name="Teijaro C.N."/>
            <person name="Fluegel L."/>
            <person name="Davis C.M."/>
            <person name="Simpson J.R."/>
            <person name="Lauterbach L."/>
            <person name="Steele A.D."/>
            <person name="Gui C."/>
            <person name="Meng S."/>
            <person name="Li G."/>
            <person name="Viehrig K."/>
            <person name="Ye F."/>
            <person name="Su P."/>
            <person name="Kiefer A.F."/>
            <person name="Nichols A."/>
            <person name="Cepeda A.J."/>
            <person name="Yan W."/>
            <person name="Fan B."/>
            <person name="Jiang Y."/>
            <person name="Adhikari A."/>
            <person name="Zheng C.-J."/>
            <person name="Schuster L."/>
            <person name="Cowan T.M."/>
            <person name="Smanski M.J."/>
            <person name="Chevrette M.G."/>
            <person name="De Carvalho L.P.S."/>
            <person name="Shen B."/>
        </authorList>
    </citation>
    <scope>NUCLEOTIDE SEQUENCE [LARGE SCALE GENOMIC DNA]</scope>
    <source>
        <strain evidence="1 2">NPDC020602</strain>
    </source>
</reference>
<sequence length="169" mass="17235">MTGPVLVVELPRALSQAALSRLHVLLLSSSTCCEDHGGATFDVSVPGGALGIRSGEGPRPFLVGVGDSVLGTADDGEMHVAGLIGFVPTHSITVSAMFNDAVDHTATALLTAAVLDAVGEGVAWAELRYGQESSVAGFEGVIATEPAMAYGSAGFLRAWAAQPAFRLVK</sequence>
<dbReference type="Proteomes" id="UP001611339">
    <property type="component" value="Unassembled WGS sequence"/>
</dbReference>
<keyword evidence="2" id="KW-1185">Reference proteome</keyword>
<gene>
    <name evidence="1" type="ORF">ACH407_03690</name>
</gene>
<name>A0ABW7TZ52_9ACTN</name>
<comment type="caution">
    <text evidence="1">The sequence shown here is derived from an EMBL/GenBank/DDBJ whole genome shotgun (WGS) entry which is preliminary data.</text>
</comment>
<organism evidence="1 2">
    <name type="scientific">Streptomyces litmocidini</name>
    <dbReference type="NCBI Taxonomy" id="67318"/>
    <lineage>
        <taxon>Bacteria</taxon>
        <taxon>Bacillati</taxon>
        <taxon>Actinomycetota</taxon>
        <taxon>Actinomycetes</taxon>
        <taxon>Kitasatosporales</taxon>
        <taxon>Streptomycetaceae</taxon>
        <taxon>Streptomyces</taxon>
    </lineage>
</organism>
<protein>
    <submittedName>
        <fullName evidence="1">DUF6368 family protein</fullName>
    </submittedName>
</protein>
<accession>A0ABW7TZ52</accession>
<dbReference type="EMBL" id="JBIRUI010000001">
    <property type="protein sequence ID" value="MFI1712668.1"/>
    <property type="molecule type" value="Genomic_DNA"/>
</dbReference>
<evidence type="ECO:0000313" key="1">
    <source>
        <dbReference type="EMBL" id="MFI1712668.1"/>
    </source>
</evidence>
<dbReference type="InterPro" id="IPR045948">
    <property type="entry name" value="DUF6368"/>
</dbReference>
<proteinExistence type="predicted"/>